<protein>
    <submittedName>
        <fullName evidence="1 2">Uncharacterized protein</fullName>
    </submittedName>
</protein>
<dbReference type="EMBL" id="KB296898">
    <property type="protein sequence ID" value="ELU11192.1"/>
    <property type="molecule type" value="Genomic_DNA"/>
</dbReference>
<organism evidence="1">
    <name type="scientific">Capitella teleta</name>
    <name type="common">Polychaete worm</name>
    <dbReference type="NCBI Taxonomy" id="283909"/>
    <lineage>
        <taxon>Eukaryota</taxon>
        <taxon>Metazoa</taxon>
        <taxon>Spiralia</taxon>
        <taxon>Lophotrochozoa</taxon>
        <taxon>Annelida</taxon>
        <taxon>Polychaeta</taxon>
        <taxon>Sedentaria</taxon>
        <taxon>Scolecida</taxon>
        <taxon>Capitellidae</taxon>
        <taxon>Capitella</taxon>
    </lineage>
</organism>
<dbReference type="EMBL" id="AMQN01020241">
    <property type="status" value="NOT_ANNOTATED_CDS"/>
    <property type="molecule type" value="Genomic_DNA"/>
</dbReference>
<proteinExistence type="predicted"/>
<dbReference type="EnsemblMetazoa" id="CapteT208738">
    <property type="protein sequence ID" value="CapteP208738"/>
    <property type="gene ID" value="CapteG208738"/>
</dbReference>
<reference evidence="3" key="1">
    <citation type="submission" date="2012-12" db="EMBL/GenBank/DDBJ databases">
        <authorList>
            <person name="Hellsten U."/>
            <person name="Grimwood J."/>
            <person name="Chapman J.A."/>
            <person name="Shapiro H."/>
            <person name="Aerts A."/>
            <person name="Otillar R.P."/>
            <person name="Terry A.Y."/>
            <person name="Boore J.L."/>
            <person name="Simakov O."/>
            <person name="Marletaz F."/>
            <person name="Cho S.-J."/>
            <person name="Edsinger-Gonzales E."/>
            <person name="Havlak P."/>
            <person name="Kuo D.-H."/>
            <person name="Larsson T."/>
            <person name="Lv J."/>
            <person name="Arendt D."/>
            <person name="Savage R."/>
            <person name="Osoegawa K."/>
            <person name="de Jong P."/>
            <person name="Lindberg D.R."/>
            <person name="Seaver E.C."/>
            <person name="Weisblat D.A."/>
            <person name="Putnam N.H."/>
            <person name="Grigoriev I.V."/>
            <person name="Rokhsar D.S."/>
        </authorList>
    </citation>
    <scope>NUCLEOTIDE SEQUENCE</scope>
    <source>
        <strain evidence="3">I ESC-2004</strain>
    </source>
</reference>
<evidence type="ECO:0000313" key="1">
    <source>
        <dbReference type="EMBL" id="ELU11192.1"/>
    </source>
</evidence>
<gene>
    <name evidence="1" type="ORF">CAPTEDRAFT_208738</name>
</gene>
<dbReference type="AlphaFoldDB" id="R7UY68"/>
<reference evidence="1 3" key="2">
    <citation type="journal article" date="2013" name="Nature">
        <title>Insights into bilaterian evolution from three spiralian genomes.</title>
        <authorList>
            <person name="Simakov O."/>
            <person name="Marletaz F."/>
            <person name="Cho S.J."/>
            <person name="Edsinger-Gonzales E."/>
            <person name="Havlak P."/>
            <person name="Hellsten U."/>
            <person name="Kuo D.H."/>
            <person name="Larsson T."/>
            <person name="Lv J."/>
            <person name="Arendt D."/>
            <person name="Savage R."/>
            <person name="Osoegawa K."/>
            <person name="de Jong P."/>
            <person name="Grimwood J."/>
            <person name="Chapman J.A."/>
            <person name="Shapiro H."/>
            <person name="Aerts A."/>
            <person name="Otillar R.P."/>
            <person name="Terry A.Y."/>
            <person name="Boore J.L."/>
            <person name="Grigoriev I.V."/>
            <person name="Lindberg D.R."/>
            <person name="Seaver E.C."/>
            <person name="Weisblat D.A."/>
            <person name="Putnam N.H."/>
            <person name="Rokhsar D.S."/>
        </authorList>
    </citation>
    <scope>NUCLEOTIDE SEQUENCE</scope>
    <source>
        <strain evidence="1 3">I ESC-2004</strain>
    </source>
</reference>
<reference evidence="2" key="3">
    <citation type="submission" date="2015-06" db="UniProtKB">
        <authorList>
            <consortium name="EnsemblMetazoa"/>
        </authorList>
    </citation>
    <scope>IDENTIFICATION</scope>
</reference>
<evidence type="ECO:0000313" key="3">
    <source>
        <dbReference type="Proteomes" id="UP000014760"/>
    </source>
</evidence>
<dbReference type="HOGENOM" id="CLU_1162100_0_0_1"/>
<evidence type="ECO:0000313" key="2">
    <source>
        <dbReference type="EnsemblMetazoa" id="CapteP208738"/>
    </source>
</evidence>
<sequence>MVKDLIVVVNDTIHQNQELHYHVKQLERRAYDTRILMRELAGNITEMEKRVVLVEVHNVIEAILSALEFWKTQEEIFDVKYTHTRDLTEVGHLTESLVQAPQLKDILSKVKSPLSVSFIYRHFSVRMLSLTEEIHNYVLSLSCLEPEIFMGWHVFHVPFLMDSRVAIIQPEVSYVAIGHVSGAMINARDCQCMYHDPLICPNVVRRQMPCVEASCVVNVRPIQTLLRKFYTHRAAILPF</sequence>
<keyword evidence="3" id="KW-1185">Reference proteome</keyword>
<accession>R7UY68</accession>
<name>R7UY68_CAPTE</name>
<dbReference type="Proteomes" id="UP000014760">
    <property type="component" value="Unassembled WGS sequence"/>
</dbReference>